<proteinExistence type="predicted"/>
<dbReference type="EMBL" id="MT141242">
    <property type="protein sequence ID" value="QJA56858.1"/>
    <property type="molecule type" value="Genomic_DNA"/>
</dbReference>
<sequence>MRRKFDGAYVLKRWADAVATEYNGSVYEGRVPNGELEYFVLREELWPGELDNIHYDVLNLVRSLRRVKETEK</sequence>
<dbReference type="AlphaFoldDB" id="A0A6M3II93"/>
<gene>
    <name evidence="1" type="ORF">MM415B01782_0002</name>
</gene>
<name>A0A6M3II93_9ZZZZ</name>
<organism evidence="1">
    <name type="scientific">viral metagenome</name>
    <dbReference type="NCBI Taxonomy" id="1070528"/>
    <lineage>
        <taxon>unclassified sequences</taxon>
        <taxon>metagenomes</taxon>
        <taxon>organismal metagenomes</taxon>
    </lineage>
</organism>
<evidence type="ECO:0000313" key="1">
    <source>
        <dbReference type="EMBL" id="QJA56858.1"/>
    </source>
</evidence>
<reference evidence="1" key="1">
    <citation type="submission" date="2020-03" db="EMBL/GenBank/DDBJ databases">
        <title>The deep terrestrial virosphere.</title>
        <authorList>
            <person name="Holmfeldt K."/>
            <person name="Nilsson E."/>
            <person name="Simone D."/>
            <person name="Lopez-Fernandez M."/>
            <person name="Wu X."/>
            <person name="de Brujin I."/>
            <person name="Lundin D."/>
            <person name="Andersson A."/>
            <person name="Bertilsson S."/>
            <person name="Dopson M."/>
        </authorList>
    </citation>
    <scope>NUCLEOTIDE SEQUENCE</scope>
    <source>
        <strain evidence="1">MM415B01782</strain>
    </source>
</reference>
<protein>
    <submittedName>
        <fullName evidence="1">Uncharacterized protein</fullName>
    </submittedName>
</protein>
<accession>A0A6M3II93</accession>